<dbReference type="AlphaFoldDB" id="A0AAJ1YB83"/>
<protein>
    <submittedName>
        <fullName evidence="2">DUF1240 domain-containing protein</fullName>
    </submittedName>
</protein>
<dbReference type="Proteomes" id="UP001224622">
    <property type="component" value="Unassembled WGS sequence"/>
</dbReference>
<feature type="transmembrane region" description="Helical" evidence="1">
    <location>
        <begin position="89"/>
        <end position="111"/>
    </location>
</feature>
<name>A0AAJ1YB83_SERFO</name>
<evidence type="ECO:0000256" key="1">
    <source>
        <dbReference type="SAM" id="Phobius"/>
    </source>
</evidence>
<reference evidence="2" key="1">
    <citation type="submission" date="2023-08" db="EMBL/GenBank/DDBJ databases">
        <title>The Comparative Genomic Analysis of Yersiniaceae from Polar Regions.</title>
        <authorList>
            <person name="Goncharov A."/>
            <person name="Aslanov B."/>
            <person name="Kolodzhieva V."/>
            <person name="Azarov D."/>
            <person name="Mochov A."/>
            <person name="Lebedeva E."/>
        </authorList>
    </citation>
    <scope>NUCLEOTIDE SEQUENCE</scope>
    <source>
        <strain evidence="2">Vf</strain>
    </source>
</reference>
<comment type="caution">
    <text evidence="2">The sequence shown here is derived from an EMBL/GenBank/DDBJ whole genome shotgun (WGS) entry which is preliminary data.</text>
</comment>
<evidence type="ECO:0000313" key="2">
    <source>
        <dbReference type="EMBL" id="MDQ9126447.1"/>
    </source>
</evidence>
<dbReference type="InterPro" id="IPR010665">
    <property type="entry name" value="DUF1240"/>
</dbReference>
<keyword evidence="1" id="KW-0472">Membrane</keyword>
<feature type="transmembrane region" description="Helical" evidence="1">
    <location>
        <begin position="12"/>
        <end position="35"/>
    </location>
</feature>
<sequence>MKNKIDLETTFTEILSFLFTFIFGLLGVLFTPYILKKELLPYLSYPDVVSFYRMANYVVAGFFGFLMMMVMSGYVLITRRKDFKKIKKFIMLCIYLTAFLFAIVTIFNFYFTTSLYKKGYGTCWKRSLYSETLYIKDAEECKKRGTEVLRKPRSAY</sequence>
<dbReference type="EMBL" id="JAVIGA010000006">
    <property type="protein sequence ID" value="MDQ9126447.1"/>
    <property type="molecule type" value="Genomic_DNA"/>
</dbReference>
<feature type="transmembrane region" description="Helical" evidence="1">
    <location>
        <begin position="55"/>
        <end position="77"/>
    </location>
</feature>
<gene>
    <name evidence="2" type="ORF">RDT67_08395</name>
</gene>
<dbReference type="Pfam" id="PF06836">
    <property type="entry name" value="DUF1240"/>
    <property type="match status" value="1"/>
</dbReference>
<proteinExistence type="predicted"/>
<evidence type="ECO:0000313" key="3">
    <source>
        <dbReference type="Proteomes" id="UP001224622"/>
    </source>
</evidence>
<accession>A0AAJ1YB83</accession>
<dbReference type="RefSeq" id="WP_309047133.1">
    <property type="nucleotide sequence ID" value="NZ_JAVIGA010000006.1"/>
</dbReference>
<keyword evidence="1" id="KW-0812">Transmembrane</keyword>
<keyword evidence="1" id="KW-1133">Transmembrane helix</keyword>
<organism evidence="2 3">
    <name type="scientific">Serratia fonticola</name>
    <dbReference type="NCBI Taxonomy" id="47917"/>
    <lineage>
        <taxon>Bacteria</taxon>
        <taxon>Pseudomonadati</taxon>
        <taxon>Pseudomonadota</taxon>
        <taxon>Gammaproteobacteria</taxon>
        <taxon>Enterobacterales</taxon>
        <taxon>Yersiniaceae</taxon>
        <taxon>Serratia</taxon>
    </lineage>
</organism>